<evidence type="ECO:0000256" key="3">
    <source>
        <dbReference type="ARBA" id="ARBA00021315"/>
    </source>
</evidence>
<dbReference type="NCBIfam" id="NF008121">
    <property type="entry name" value="PRK10869.1"/>
    <property type="match status" value="1"/>
</dbReference>
<dbReference type="GO" id="GO:0005524">
    <property type="term" value="F:ATP binding"/>
    <property type="evidence" value="ECO:0007669"/>
    <property type="project" value="UniProtKB-KW"/>
</dbReference>
<keyword evidence="4" id="KW-0547">Nucleotide-binding</keyword>
<sequence length="554" mass="62043">MLHYLQIENFAIVEQLKLHLDTGLTIISGETGAGKSILIDALSLVLGERADSSIVRQGTAQVNAVFTLPSTALTWLQQENLNHGDECIVRRVINHNGRSRGYINDQPVSMQTLRKLGEYLIDIHGQHAHQSLLKNEQQRQLVDEMADDKSVLEQVMQIYQRWNSCKTALDALGGEDREAKIAFLRYQVQELEPFELTTEAIDRLDKELHRLANAQKLLDNSQRALSLLDNDESESGSTLSALSQANHFLEEVQQHDSQLSNITTLLENAIIQTQEAVGELRHYLHHLDIDSARLEEVQQQIATLQDIARKHRIRFVDLPAHFEQMIQQLNELENYEENATRLETQLAQALQDYRIAAEALHDQRLQTAQRLSQQICAEMYQLGMTGGRLEITVNPNEDTLPTPTGTDRIEFLVSTNPGHPPKPLNQVASGGELSRISLAIQVITAQRSGVPILVFDEVDVGIGGGVAEIVGQLLNHLGQQRQVLCITHLPQVACQGHHHLQVSKTFKQQSTQTCITVLDNQQRVEEIARMLGGVEMTSQTLAHAQEMLQRSGAK</sequence>
<keyword evidence="6" id="KW-0067">ATP-binding</keyword>
<proteinExistence type="inferred from homology"/>
<reference evidence="12 13" key="1">
    <citation type="journal article" date="2016" name="Front. Microbiol.">
        <title>Single-Cell (Meta-)Genomics of a Dimorphic Candidatus Thiomargarita nelsonii Reveals Genomic Plasticity.</title>
        <authorList>
            <person name="Flood B.E."/>
            <person name="Fliss P."/>
            <person name="Jones D.S."/>
            <person name="Dick G.J."/>
            <person name="Jain S."/>
            <person name="Kaster A.K."/>
            <person name="Winkel M."/>
            <person name="Mussmann M."/>
            <person name="Bailey J."/>
        </authorList>
    </citation>
    <scope>NUCLEOTIDE SEQUENCE [LARGE SCALE GENOMIC DNA]</scope>
    <source>
        <strain evidence="12">Hydrate Ridge</strain>
    </source>
</reference>
<dbReference type="CDD" id="cd03241">
    <property type="entry name" value="ABC_RecN"/>
    <property type="match status" value="2"/>
</dbReference>
<dbReference type="GO" id="GO:0006310">
    <property type="term" value="P:DNA recombination"/>
    <property type="evidence" value="ECO:0007669"/>
    <property type="project" value="InterPro"/>
</dbReference>
<evidence type="ECO:0000256" key="8">
    <source>
        <dbReference type="ARBA" id="ARBA00033408"/>
    </source>
</evidence>
<evidence type="ECO:0000256" key="10">
    <source>
        <dbReference type="SAM" id="Coils"/>
    </source>
</evidence>
<dbReference type="PANTHER" id="PTHR11059:SF0">
    <property type="entry name" value="DNA REPAIR PROTEIN RECN"/>
    <property type="match status" value="1"/>
</dbReference>
<evidence type="ECO:0000256" key="6">
    <source>
        <dbReference type="ARBA" id="ARBA00022840"/>
    </source>
</evidence>
<comment type="similarity">
    <text evidence="2 9">Belongs to the RecN family.</text>
</comment>
<dbReference type="EMBL" id="JSZA02000019">
    <property type="protein sequence ID" value="KHD06719.1"/>
    <property type="molecule type" value="Genomic_DNA"/>
</dbReference>
<keyword evidence="13" id="KW-1185">Reference proteome</keyword>
<dbReference type="Proteomes" id="UP000030428">
    <property type="component" value="Unassembled WGS sequence"/>
</dbReference>
<protein>
    <recommendedName>
        <fullName evidence="3 9">DNA repair protein RecN</fullName>
    </recommendedName>
    <alternativeName>
        <fullName evidence="8 9">Recombination protein N</fullName>
    </alternativeName>
</protein>
<name>A0A0A6S443_9GAMM</name>
<dbReference type="Gene3D" id="3.40.50.300">
    <property type="entry name" value="P-loop containing nucleotide triphosphate hydrolases"/>
    <property type="match status" value="2"/>
</dbReference>
<dbReference type="InterPro" id="IPR003395">
    <property type="entry name" value="RecF/RecN/SMC_N"/>
</dbReference>
<organism evidence="12 13">
    <name type="scientific">Candidatus Thiomargarita nelsonii</name>
    <dbReference type="NCBI Taxonomy" id="1003181"/>
    <lineage>
        <taxon>Bacteria</taxon>
        <taxon>Pseudomonadati</taxon>
        <taxon>Pseudomonadota</taxon>
        <taxon>Gammaproteobacteria</taxon>
        <taxon>Thiotrichales</taxon>
        <taxon>Thiotrichaceae</taxon>
        <taxon>Thiomargarita</taxon>
    </lineage>
</organism>
<evidence type="ECO:0000313" key="13">
    <source>
        <dbReference type="Proteomes" id="UP000030428"/>
    </source>
</evidence>
<evidence type="ECO:0000256" key="7">
    <source>
        <dbReference type="ARBA" id="ARBA00023204"/>
    </source>
</evidence>
<dbReference type="GO" id="GO:0043590">
    <property type="term" value="C:bacterial nucleoid"/>
    <property type="evidence" value="ECO:0007669"/>
    <property type="project" value="TreeGrafter"/>
</dbReference>
<keyword evidence="7 9" id="KW-0234">DNA repair</keyword>
<dbReference type="NCBIfam" id="TIGR00634">
    <property type="entry name" value="recN"/>
    <property type="match status" value="1"/>
</dbReference>
<dbReference type="InterPro" id="IPR027417">
    <property type="entry name" value="P-loop_NTPase"/>
</dbReference>
<keyword evidence="10" id="KW-0175">Coiled coil</keyword>
<feature type="coiled-coil region" evidence="10">
    <location>
        <begin position="294"/>
        <end position="352"/>
    </location>
</feature>
<dbReference type="GO" id="GO:0009432">
    <property type="term" value="P:SOS response"/>
    <property type="evidence" value="ECO:0007669"/>
    <property type="project" value="TreeGrafter"/>
</dbReference>
<dbReference type="InterPro" id="IPR004604">
    <property type="entry name" value="DNA_recomb/repair_RecN"/>
</dbReference>
<evidence type="ECO:0000256" key="4">
    <source>
        <dbReference type="ARBA" id="ARBA00022741"/>
    </source>
</evidence>
<evidence type="ECO:0000256" key="1">
    <source>
        <dbReference type="ARBA" id="ARBA00003618"/>
    </source>
</evidence>
<dbReference type="AlphaFoldDB" id="A0A0A6S443"/>
<dbReference type="Pfam" id="PF02463">
    <property type="entry name" value="SMC_N"/>
    <property type="match status" value="1"/>
</dbReference>
<feature type="coiled-coil region" evidence="10">
    <location>
        <begin position="204"/>
        <end position="231"/>
    </location>
</feature>
<dbReference type="PIRSF" id="PIRSF003128">
    <property type="entry name" value="RecN"/>
    <property type="match status" value="1"/>
</dbReference>
<evidence type="ECO:0000256" key="9">
    <source>
        <dbReference type="PIRNR" id="PIRNR003128"/>
    </source>
</evidence>
<gene>
    <name evidence="12" type="ORF">PN36_06690</name>
</gene>
<dbReference type="SUPFAM" id="SSF52540">
    <property type="entry name" value="P-loop containing nucleoside triphosphate hydrolases"/>
    <property type="match status" value="1"/>
</dbReference>
<dbReference type="GO" id="GO:0006281">
    <property type="term" value="P:DNA repair"/>
    <property type="evidence" value="ECO:0007669"/>
    <property type="project" value="UniProtKB-KW"/>
</dbReference>
<dbReference type="FunFam" id="3.40.50.300:FF:000319">
    <property type="entry name" value="DNA repair protein RecN"/>
    <property type="match status" value="1"/>
</dbReference>
<comment type="function">
    <text evidence="1 9">May be involved in recombinational repair of damaged DNA.</text>
</comment>
<evidence type="ECO:0000313" key="12">
    <source>
        <dbReference type="EMBL" id="KHD06719.1"/>
    </source>
</evidence>
<feature type="domain" description="RecF/RecN/SMC N-terminal" evidence="11">
    <location>
        <begin position="2"/>
        <end position="506"/>
    </location>
</feature>
<keyword evidence="5 9" id="KW-0227">DNA damage</keyword>
<dbReference type="FunFam" id="3.40.50.300:FF:000356">
    <property type="entry name" value="DNA repair protein RecN"/>
    <property type="match status" value="1"/>
</dbReference>
<evidence type="ECO:0000256" key="2">
    <source>
        <dbReference type="ARBA" id="ARBA00009441"/>
    </source>
</evidence>
<evidence type="ECO:0000259" key="11">
    <source>
        <dbReference type="Pfam" id="PF02463"/>
    </source>
</evidence>
<comment type="caution">
    <text evidence="12">The sequence shown here is derived from an EMBL/GenBank/DDBJ whole genome shotgun (WGS) entry which is preliminary data.</text>
</comment>
<dbReference type="PANTHER" id="PTHR11059">
    <property type="entry name" value="DNA REPAIR PROTEIN RECN"/>
    <property type="match status" value="1"/>
</dbReference>
<evidence type="ECO:0000256" key="5">
    <source>
        <dbReference type="ARBA" id="ARBA00022763"/>
    </source>
</evidence>
<accession>A0A0A6S443</accession>